<protein>
    <submittedName>
        <fullName evidence="1">Uncharacterized protein</fullName>
    </submittedName>
</protein>
<dbReference type="HOGENOM" id="CLU_207723_0_0_9"/>
<evidence type="ECO:0000313" key="2">
    <source>
        <dbReference type="Proteomes" id="UP000013180"/>
    </source>
</evidence>
<evidence type="ECO:0000313" key="1">
    <source>
        <dbReference type="EMBL" id="ENZ65092.1"/>
    </source>
</evidence>
<organism evidence="1 2">
    <name type="scientific">[Clostridium] clostridioforme 90A6</name>
    <dbReference type="NCBI Taxonomy" id="999406"/>
    <lineage>
        <taxon>Bacteria</taxon>
        <taxon>Bacillati</taxon>
        <taxon>Bacillota</taxon>
        <taxon>Clostridia</taxon>
        <taxon>Lachnospirales</taxon>
        <taxon>Lachnospiraceae</taxon>
        <taxon>Enterocloster</taxon>
    </lineage>
</organism>
<dbReference type="EMBL" id="AGYL01000016">
    <property type="protein sequence ID" value="ENZ65092.1"/>
    <property type="molecule type" value="Genomic_DNA"/>
</dbReference>
<dbReference type="AlphaFoldDB" id="R0D7G6"/>
<proteinExistence type="predicted"/>
<dbReference type="Proteomes" id="UP000013180">
    <property type="component" value="Unassembled WGS sequence"/>
</dbReference>
<sequence>MNNYRCDFCGCYLDPGEGHICDECQKRETERRDCRRSLQDSIHSMNGFQYELNLKGGYLYGEH</sequence>
<comment type="caution">
    <text evidence="1">The sequence shown here is derived from an EMBL/GenBank/DDBJ whole genome shotgun (WGS) entry which is preliminary data.</text>
</comment>
<reference evidence="1" key="1">
    <citation type="submission" date="2013-01" db="EMBL/GenBank/DDBJ databases">
        <title>The Genome Sequence of Clostridium clostridioforme 90A6.</title>
        <authorList>
            <consortium name="The Broad Institute Genome Sequencing Platform"/>
            <person name="Earl A."/>
            <person name="Ward D."/>
            <person name="Feldgarden M."/>
            <person name="Gevers D."/>
            <person name="Courvalin P."/>
            <person name="Lambert T."/>
            <person name="Walker B."/>
            <person name="Young S.K."/>
            <person name="Zeng Q."/>
            <person name="Gargeya S."/>
            <person name="Fitzgerald M."/>
            <person name="Haas B."/>
            <person name="Abouelleil A."/>
            <person name="Alvarado L."/>
            <person name="Arachchi H.M."/>
            <person name="Berlin A.M."/>
            <person name="Chapman S.B."/>
            <person name="Dewar J."/>
            <person name="Goldberg J."/>
            <person name="Griggs A."/>
            <person name="Gujja S."/>
            <person name="Hansen M."/>
            <person name="Howarth C."/>
            <person name="Imamovic A."/>
            <person name="Larimer J."/>
            <person name="McCowan C."/>
            <person name="Murphy C."/>
            <person name="Neiman D."/>
            <person name="Pearson M."/>
            <person name="Priest M."/>
            <person name="Roberts A."/>
            <person name="Saif S."/>
            <person name="Shea T."/>
            <person name="Sisk P."/>
            <person name="Sykes S."/>
            <person name="Wortman J."/>
            <person name="Nusbaum C."/>
            <person name="Birren B."/>
        </authorList>
    </citation>
    <scope>NUCLEOTIDE SEQUENCE [LARGE SCALE GENOMIC DNA]</scope>
    <source>
        <strain evidence="1">90A6</strain>
    </source>
</reference>
<keyword evidence="2" id="KW-1185">Reference proteome</keyword>
<accession>R0D7G6</accession>
<name>R0D7G6_9FIRM</name>
<gene>
    <name evidence="1" type="ORF">HMPREF1083_02283</name>
</gene>